<dbReference type="EMBL" id="HACM01001995">
    <property type="protein sequence ID" value="CRZ02437.1"/>
    <property type="molecule type" value="Transcribed_RNA"/>
</dbReference>
<dbReference type="InterPro" id="IPR036397">
    <property type="entry name" value="RNaseH_sf"/>
</dbReference>
<keyword evidence="9" id="KW-0233">DNA recombination</keyword>
<keyword evidence="8" id="KW-0548">Nucleotidyltransferase</keyword>
<dbReference type="AlphaFoldDB" id="A0A0H5QLF4"/>
<dbReference type="SUPFAM" id="SSF53098">
    <property type="entry name" value="Ribonuclease H-like"/>
    <property type="match status" value="1"/>
</dbReference>
<keyword evidence="5" id="KW-0460">Magnesium</keyword>
<evidence type="ECO:0000256" key="5">
    <source>
        <dbReference type="ARBA" id="ARBA00022842"/>
    </source>
</evidence>
<keyword evidence="7" id="KW-0695">RNA-directed DNA polymerase</keyword>
<keyword evidence="8" id="KW-0808">Transferase</keyword>
<dbReference type="GO" id="GO:0046872">
    <property type="term" value="F:metal ion binding"/>
    <property type="evidence" value="ECO:0007669"/>
    <property type="project" value="UniProtKB-KW"/>
</dbReference>
<dbReference type="GO" id="GO:0003676">
    <property type="term" value="F:nucleic acid binding"/>
    <property type="evidence" value="ECO:0007669"/>
    <property type="project" value="InterPro"/>
</dbReference>
<evidence type="ECO:0000256" key="1">
    <source>
        <dbReference type="ARBA" id="ARBA00022722"/>
    </source>
</evidence>
<keyword evidence="3" id="KW-0255">Endonuclease</keyword>
<evidence type="ECO:0000256" key="9">
    <source>
        <dbReference type="ARBA" id="ARBA00023172"/>
    </source>
</evidence>
<keyword evidence="2" id="KW-0479">Metal-binding</keyword>
<dbReference type="InterPro" id="IPR012337">
    <property type="entry name" value="RNaseH-like_sf"/>
</dbReference>
<keyword evidence="1" id="KW-0540">Nuclease</keyword>
<organism evidence="12">
    <name type="scientific">Spongospora subterranea</name>
    <dbReference type="NCBI Taxonomy" id="70186"/>
    <lineage>
        <taxon>Eukaryota</taxon>
        <taxon>Sar</taxon>
        <taxon>Rhizaria</taxon>
        <taxon>Endomyxa</taxon>
        <taxon>Phytomyxea</taxon>
        <taxon>Plasmodiophorida</taxon>
        <taxon>Plasmodiophoridae</taxon>
        <taxon>Spongospora</taxon>
    </lineage>
</organism>
<feature type="non-terminal residue" evidence="12">
    <location>
        <position position="1"/>
    </location>
</feature>
<dbReference type="GO" id="GO:0003964">
    <property type="term" value="F:RNA-directed DNA polymerase activity"/>
    <property type="evidence" value="ECO:0007669"/>
    <property type="project" value="UniProtKB-KW"/>
</dbReference>
<dbReference type="PANTHER" id="PTHR42648:SF11">
    <property type="entry name" value="TRANSPOSON TY4-P GAG-POL POLYPROTEIN"/>
    <property type="match status" value="1"/>
</dbReference>
<evidence type="ECO:0000256" key="2">
    <source>
        <dbReference type="ARBA" id="ARBA00022723"/>
    </source>
</evidence>
<dbReference type="Pfam" id="PF00665">
    <property type="entry name" value="rve"/>
    <property type="match status" value="1"/>
</dbReference>
<dbReference type="GO" id="GO:0015074">
    <property type="term" value="P:DNA integration"/>
    <property type="evidence" value="ECO:0007669"/>
    <property type="project" value="UniProtKB-KW"/>
</dbReference>
<evidence type="ECO:0000256" key="4">
    <source>
        <dbReference type="ARBA" id="ARBA00022801"/>
    </source>
</evidence>
<keyword evidence="6" id="KW-0229">DNA integration</keyword>
<evidence type="ECO:0000256" key="8">
    <source>
        <dbReference type="ARBA" id="ARBA00022932"/>
    </source>
</evidence>
<dbReference type="GO" id="GO:0004519">
    <property type="term" value="F:endonuclease activity"/>
    <property type="evidence" value="ECO:0007669"/>
    <property type="project" value="UniProtKB-KW"/>
</dbReference>
<evidence type="ECO:0000256" key="6">
    <source>
        <dbReference type="ARBA" id="ARBA00022908"/>
    </source>
</evidence>
<dbReference type="InterPro" id="IPR039537">
    <property type="entry name" value="Retrotran_Ty1/copia-like"/>
</dbReference>
<dbReference type="GO" id="GO:0016787">
    <property type="term" value="F:hydrolase activity"/>
    <property type="evidence" value="ECO:0007669"/>
    <property type="project" value="UniProtKB-KW"/>
</dbReference>
<feature type="compositionally biased region" description="Basic and acidic residues" evidence="10">
    <location>
        <begin position="215"/>
        <end position="224"/>
    </location>
</feature>
<feature type="region of interest" description="Disordered" evidence="10">
    <location>
        <begin position="1"/>
        <end position="36"/>
    </location>
</feature>
<accession>A0A0H5QLF4</accession>
<feature type="region of interest" description="Disordered" evidence="10">
    <location>
        <begin position="215"/>
        <end position="234"/>
    </location>
</feature>
<dbReference type="InterPro" id="IPR001584">
    <property type="entry name" value="Integrase_cat-core"/>
</dbReference>
<evidence type="ECO:0000256" key="10">
    <source>
        <dbReference type="SAM" id="MobiDB-lite"/>
    </source>
</evidence>
<proteinExistence type="predicted"/>
<feature type="compositionally biased region" description="Basic and acidic residues" evidence="10">
    <location>
        <begin position="21"/>
        <end position="33"/>
    </location>
</feature>
<protein>
    <recommendedName>
        <fullName evidence="11">Integrase catalytic domain-containing protein</fullName>
    </recommendedName>
</protein>
<evidence type="ECO:0000313" key="12">
    <source>
        <dbReference type="EMBL" id="CRZ02437.1"/>
    </source>
</evidence>
<keyword evidence="8" id="KW-0239">DNA-directed DNA polymerase</keyword>
<sequence>VFGPTHNPGFSVRGLAPAAPETEHPNPSYKDKPGPAATASKVISMATAHARLGHLSTVTIRKAVANEAVHGLNVDPTDLAKAEVPRCKVCVEAHLNNAVIPKQRTRMVLRPLQIIGADLQTFDTRSHDGKRYMAIYADHATGMLATVNLTTKAQQADVMMGVLKRFEAISGYRIDTLRADQGGEYTSRRVADELRKHGIKQKVLRHRSTFPKWTRGDIREEDRQNGQGGAGAIG</sequence>
<feature type="domain" description="Integrase catalytic" evidence="11">
    <location>
        <begin position="107"/>
        <end position="200"/>
    </location>
</feature>
<dbReference type="Gene3D" id="3.30.420.10">
    <property type="entry name" value="Ribonuclease H-like superfamily/Ribonuclease H"/>
    <property type="match status" value="1"/>
</dbReference>
<evidence type="ECO:0000259" key="11">
    <source>
        <dbReference type="PROSITE" id="PS50994"/>
    </source>
</evidence>
<dbReference type="GO" id="GO:0006310">
    <property type="term" value="P:DNA recombination"/>
    <property type="evidence" value="ECO:0007669"/>
    <property type="project" value="UniProtKB-KW"/>
</dbReference>
<evidence type="ECO:0000256" key="3">
    <source>
        <dbReference type="ARBA" id="ARBA00022759"/>
    </source>
</evidence>
<keyword evidence="4" id="KW-0378">Hydrolase</keyword>
<dbReference type="PROSITE" id="PS50994">
    <property type="entry name" value="INTEGRASE"/>
    <property type="match status" value="1"/>
</dbReference>
<reference evidence="12" key="1">
    <citation type="submission" date="2015-04" db="EMBL/GenBank/DDBJ databases">
        <title>The genome sequence of the plant pathogenic Rhizarian Plasmodiophora brassicae reveals insights in its biotrophic life cycle and the origin of chitin synthesis.</title>
        <authorList>
            <person name="Schwelm A."/>
            <person name="Fogelqvist J."/>
            <person name="Knaust A."/>
            <person name="Julke S."/>
            <person name="Lilja T."/>
            <person name="Dhandapani V."/>
            <person name="Bonilla-Rosso G."/>
            <person name="Karlsson M."/>
            <person name="Shevchenko A."/>
            <person name="Choi S.R."/>
            <person name="Kim H.G."/>
            <person name="Park J.Y."/>
            <person name="Lim Y.P."/>
            <person name="Ludwig-Muller J."/>
            <person name="Dixelius C."/>
        </authorList>
    </citation>
    <scope>NUCLEOTIDE SEQUENCE</scope>
    <source>
        <tissue evidence="12">Potato root galls</tissue>
    </source>
</reference>
<evidence type="ECO:0000256" key="7">
    <source>
        <dbReference type="ARBA" id="ARBA00022918"/>
    </source>
</evidence>
<feature type="non-terminal residue" evidence="12">
    <location>
        <position position="234"/>
    </location>
</feature>
<dbReference type="PANTHER" id="PTHR42648">
    <property type="entry name" value="TRANSPOSASE, PUTATIVE-RELATED"/>
    <property type="match status" value="1"/>
</dbReference>
<name>A0A0H5QLF4_9EUKA</name>
<dbReference type="GO" id="GO:0003887">
    <property type="term" value="F:DNA-directed DNA polymerase activity"/>
    <property type="evidence" value="ECO:0007669"/>
    <property type="project" value="UniProtKB-KW"/>
</dbReference>